<dbReference type="InterPro" id="IPR051447">
    <property type="entry name" value="Lipoprotein-release_system"/>
</dbReference>
<dbReference type="Proteomes" id="UP000331127">
    <property type="component" value="Unassembled WGS sequence"/>
</dbReference>
<evidence type="ECO:0000256" key="7">
    <source>
        <dbReference type="SAM" id="Phobius"/>
    </source>
</evidence>
<organism evidence="10 11">
    <name type="scientific">Acrocarpospora macrocephala</name>
    <dbReference type="NCBI Taxonomy" id="150177"/>
    <lineage>
        <taxon>Bacteria</taxon>
        <taxon>Bacillati</taxon>
        <taxon>Actinomycetota</taxon>
        <taxon>Actinomycetes</taxon>
        <taxon>Streptosporangiales</taxon>
        <taxon>Streptosporangiaceae</taxon>
        <taxon>Acrocarpospora</taxon>
    </lineage>
</organism>
<dbReference type="InterPro" id="IPR025857">
    <property type="entry name" value="MacB_PCD"/>
</dbReference>
<evidence type="ECO:0000259" key="8">
    <source>
        <dbReference type="Pfam" id="PF02687"/>
    </source>
</evidence>
<proteinExistence type="inferred from homology"/>
<feature type="transmembrane region" description="Helical" evidence="7">
    <location>
        <begin position="215"/>
        <end position="246"/>
    </location>
</feature>
<evidence type="ECO:0000259" key="9">
    <source>
        <dbReference type="Pfam" id="PF12704"/>
    </source>
</evidence>
<evidence type="ECO:0000256" key="3">
    <source>
        <dbReference type="ARBA" id="ARBA00022475"/>
    </source>
</evidence>
<dbReference type="PANTHER" id="PTHR30489:SF0">
    <property type="entry name" value="LIPOPROTEIN-RELEASING SYSTEM TRANSMEMBRANE PROTEIN LOLE"/>
    <property type="match status" value="1"/>
</dbReference>
<evidence type="ECO:0000256" key="2">
    <source>
        <dbReference type="ARBA" id="ARBA00005236"/>
    </source>
</evidence>
<keyword evidence="11" id="KW-1185">Reference proteome</keyword>
<feature type="transmembrane region" description="Helical" evidence="7">
    <location>
        <begin position="320"/>
        <end position="343"/>
    </location>
</feature>
<keyword evidence="5 7" id="KW-1133">Transmembrane helix</keyword>
<evidence type="ECO:0000313" key="10">
    <source>
        <dbReference type="EMBL" id="GES14541.1"/>
    </source>
</evidence>
<gene>
    <name evidence="10" type="ORF">Amac_081380</name>
</gene>
<evidence type="ECO:0000256" key="6">
    <source>
        <dbReference type="ARBA" id="ARBA00023136"/>
    </source>
</evidence>
<sequence>MLAILLGATTVVFATGLSASLSQATAAFTRAGAVPVEVEMAETPSAPGLAETAAVRRIIQSRPGTARLVGARDIGIRTPGLSQSALLTGYDADASWTGFALVSGRWYAGPDEIVAGSRLLRSIGRAVGDTLTISGEQGTREVRIVGEAFDDTHDGLAIVGPIATLSGLTARTWPDRFEIALDQTTDPGAYLRTLAGALTGHPASAEPRRDQDTTVVLMLSLIATLTVLLVAVAALGVFTTVVLNTYERIHQFGVLKSIGTTPGQIRAVVVLSMIGIGLPAGILAVPVGYTLHRTIVALMADIAGTGIPASVLDVYSPAHLAALSTGGVLVAFLGALVPAGWAAHMHVATALRAE</sequence>
<feature type="transmembrane region" description="Helical" evidence="7">
    <location>
        <begin position="267"/>
        <end position="289"/>
    </location>
</feature>
<name>A0A5M3X4G4_9ACTN</name>
<evidence type="ECO:0000256" key="1">
    <source>
        <dbReference type="ARBA" id="ARBA00004651"/>
    </source>
</evidence>
<keyword evidence="6 7" id="KW-0472">Membrane</keyword>
<keyword evidence="3" id="KW-1003">Cell membrane</keyword>
<dbReference type="PANTHER" id="PTHR30489">
    <property type="entry name" value="LIPOPROTEIN-RELEASING SYSTEM TRANSMEMBRANE PROTEIN LOLE"/>
    <property type="match status" value="1"/>
</dbReference>
<comment type="similarity">
    <text evidence="2">Belongs to the ABC-4 integral membrane protein family. LolC/E subfamily.</text>
</comment>
<dbReference type="InterPro" id="IPR003838">
    <property type="entry name" value="ABC3_permease_C"/>
</dbReference>
<dbReference type="GO" id="GO:0044874">
    <property type="term" value="P:lipoprotein localization to outer membrane"/>
    <property type="evidence" value="ECO:0007669"/>
    <property type="project" value="TreeGrafter"/>
</dbReference>
<dbReference type="EMBL" id="BLAE01000061">
    <property type="protein sequence ID" value="GES14541.1"/>
    <property type="molecule type" value="Genomic_DNA"/>
</dbReference>
<feature type="domain" description="MacB-like periplasmic core" evidence="9">
    <location>
        <begin position="1"/>
        <end position="187"/>
    </location>
</feature>
<evidence type="ECO:0008006" key="12">
    <source>
        <dbReference type="Google" id="ProtNLM"/>
    </source>
</evidence>
<comment type="subcellular location">
    <subcellularLocation>
        <location evidence="1">Cell membrane</location>
        <topology evidence="1">Multi-pass membrane protein</topology>
    </subcellularLocation>
</comment>
<protein>
    <recommendedName>
        <fullName evidence="12">ABC3 transporter permease protein domain-containing protein</fullName>
    </recommendedName>
</protein>
<dbReference type="Pfam" id="PF02687">
    <property type="entry name" value="FtsX"/>
    <property type="match status" value="1"/>
</dbReference>
<dbReference type="OrthoDB" id="3207485at2"/>
<accession>A0A5M3X4G4</accession>
<dbReference type="GO" id="GO:0098797">
    <property type="term" value="C:plasma membrane protein complex"/>
    <property type="evidence" value="ECO:0007669"/>
    <property type="project" value="TreeGrafter"/>
</dbReference>
<comment type="caution">
    <text evidence="10">The sequence shown here is derived from an EMBL/GenBank/DDBJ whole genome shotgun (WGS) entry which is preliminary data.</text>
</comment>
<dbReference type="Pfam" id="PF12704">
    <property type="entry name" value="MacB_PCD"/>
    <property type="match status" value="1"/>
</dbReference>
<evidence type="ECO:0000256" key="5">
    <source>
        <dbReference type="ARBA" id="ARBA00022989"/>
    </source>
</evidence>
<feature type="domain" description="ABC3 transporter permease C-terminal" evidence="8">
    <location>
        <begin position="225"/>
        <end position="340"/>
    </location>
</feature>
<reference evidence="10 11" key="1">
    <citation type="submission" date="2019-10" db="EMBL/GenBank/DDBJ databases">
        <title>Whole genome shotgun sequence of Acrocarpospora macrocephala NBRC 16266.</title>
        <authorList>
            <person name="Ichikawa N."/>
            <person name="Kimura A."/>
            <person name="Kitahashi Y."/>
            <person name="Komaki H."/>
            <person name="Oguchi A."/>
        </authorList>
    </citation>
    <scope>NUCLEOTIDE SEQUENCE [LARGE SCALE GENOMIC DNA]</scope>
    <source>
        <strain evidence="10 11">NBRC 16266</strain>
    </source>
</reference>
<evidence type="ECO:0000256" key="4">
    <source>
        <dbReference type="ARBA" id="ARBA00022692"/>
    </source>
</evidence>
<evidence type="ECO:0000313" key="11">
    <source>
        <dbReference type="Proteomes" id="UP000331127"/>
    </source>
</evidence>
<dbReference type="AlphaFoldDB" id="A0A5M3X4G4"/>
<keyword evidence="4 7" id="KW-0812">Transmembrane</keyword>